<dbReference type="EMBL" id="NBSK02000007">
    <property type="protein sequence ID" value="KAJ0197762.1"/>
    <property type="molecule type" value="Genomic_DNA"/>
</dbReference>
<accession>A0A9R1X6M6</accession>
<dbReference type="InterPro" id="IPR007021">
    <property type="entry name" value="DUF659"/>
</dbReference>
<comment type="caution">
    <text evidence="2">The sequence shown here is derived from an EMBL/GenBank/DDBJ whole genome shotgun (WGS) entry which is preliminary data.</text>
</comment>
<organism evidence="2 3">
    <name type="scientific">Lactuca sativa</name>
    <name type="common">Garden lettuce</name>
    <dbReference type="NCBI Taxonomy" id="4236"/>
    <lineage>
        <taxon>Eukaryota</taxon>
        <taxon>Viridiplantae</taxon>
        <taxon>Streptophyta</taxon>
        <taxon>Embryophyta</taxon>
        <taxon>Tracheophyta</taxon>
        <taxon>Spermatophyta</taxon>
        <taxon>Magnoliopsida</taxon>
        <taxon>eudicotyledons</taxon>
        <taxon>Gunneridae</taxon>
        <taxon>Pentapetalae</taxon>
        <taxon>asterids</taxon>
        <taxon>campanulids</taxon>
        <taxon>Asterales</taxon>
        <taxon>Asteraceae</taxon>
        <taxon>Cichorioideae</taxon>
        <taxon>Cichorieae</taxon>
        <taxon>Lactucinae</taxon>
        <taxon>Lactuca</taxon>
    </lineage>
</organism>
<feature type="domain" description="DUF659" evidence="1">
    <location>
        <begin position="35"/>
        <end position="89"/>
    </location>
</feature>
<reference evidence="2 3" key="1">
    <citation type="journal article" date="2017" name="Nat. Commun.">
        <title>Genome assembly with in vitro proximity ligation data and whole-genome triplication in lettuce.</title>
        <authorList>
            <person name="Reyes-Chin-Wo S."/>
            <person name="Wang Z."/>
            <person name="Yang X."/>
            <person name="Kozik A."/>
            <person name="Arikit S."/>
            <person name="Song C."/>
            <person name="Xia L."/>
            <person name="Froenicke L."/>
            <person name="Lavelle D.O."/>
            <person name="Truco M.J."/>
            <person name="Xia R."/>
            <person name="Zhu S."/>
            <person name="Xu C."/>
            <person name="Xu H."/>
            <person name="Xu X."/>
            <person name="Cox K."/>
            <person name="Korf I."/>
            <person name="Meyers B.C."/>
            <person name="Michelmore R.W."/>
        </authorList>
    </citation>
    <scope>NUCLEOTIDE SEQUENCE [LARGE SCALE GENOMIC DNA]</scope>
    <source>
        <strain evidence="3">cv. Salinas</strain>
        <tissue evidence="2">Seedlings</tissue>
    </source>
</reference>
<dbReference type="Pfam" id="PF04937">
    <property type="entry name" value="DUF659"/>
    <property type="match status" value="1"/>
</dbReference>
<protein>
    <recommendedName>
        <fullName evidence="1">DUF659 domain-containing protein</fullName>
    </recommendedName>
</protein>
<evidence type="ECO:0000259" key="1">
    <source>
        <dbReference type="Pfam" id="PF04937"/>
    </source>
</evidence>
<sequence length="90" mass="10664">MFYTRGLPFNLARNPHYLRAFQFAANNKINGYVPPGYNKLRTIWLQKEKRDNVHRLLDPLRLTWKEKCVTIVSDGWSDPTRKPLINFMAT</sequence>
<keyword evidence="3" id="KW-1185">Reference proteome</keyword>
<evidence type="ECO:0000313" key="2">
    <source>
        <dbReference type="EMBL" id="KAJ0197762.1"/>
    </source>
</evidence>
<gene>
    <name evidence="2" type="ORF">LSAT_V11C700387890</name>
</gene>
<evidence type="ECO:0000313" key="3">
    <source>
        <dbReference type="Proteomes" id="UP000235145"/>
    </source>
</evidence>
<dbReference type="AlphaFoldDB" id="A0A9R1X6M6"/>
<name>A0A9R1X6M6_LACSA</name>
<proteinExistence type="predicted"/>
<dbReference type="Proteomes" id="UP000235145">
    <property type="component" value="Unassembled WGS sequence"/>
</dbReference>